<protein>
    <submittedName>
        <fullName evidence="4">Chromosome partitioning protein</fullName>
    </submittedName>
</protein>
<evidence type="ECO:0000259" key="3">
    <source>
        <dbReference type="SMART" id="SM00962"/>
    </source>
</evidence>
<evidence type="ECO:0000313" key="4">
    <source>
        <dbReference type="EMBL" id="NYI81201.1"/>
    </source>
</evidence>
<keyword evidence="2" id="KW-0342">GTP-binding</keyword>
<dbReference type="Pfam" id="PF01656">
    <property type="entry name" value="CbiA"/>
    <property type="match status" value="1"/>
</dbReference>
<dbReference type="GO" id="GO:0005525">
    <property type="term" value="F:GTP binding"/>
    <property type="evidence" value="ECO:0007669"/>
    <property type="project" value="UniProtKB-KW"/>
</dbReference>
<evidence type="ECO:0000256" key="1">
    <source>
        <dbReference type="ARBA" id="ARBA00022741"/>
    </source>
</evidence>
<dbReference type="PIRSF" id="PIRSF009320">
    <property type="entry name" value="Nuc_binding_HP_1000"/>
    <property type="match status" value="1"/>
</dbReference>
<dbReference type="RefSeq" id="WP_179661779.1">
    <property type="nucleotide sequence ID" value="NZ_JACBZR010000002.1"/>
</dbReference>
<keyword evidence="1" id="KW-0547">Nucleotide-binding</keyword>
<gene>
    <name evidence="4" type="ORF">BJ988_005909</name>
</gene>
<reference evidence="4 5" key="1">
    <citation type="submission" date="2020-07" db="EMBL/GenBank/DDBJ databases">
        <title>Sequencing the genomes of 1000 actinobacteria strains.</title>
        <authorList>
            <person name="Klenk H.-P."/>
        </authorList>
    </citation>
    <scope>NUCLEOTIDE SEQUENCE [LARGE SCALE GENOMIC DNA]</scope>
    <source>
        <strain evidence="4 5">DSM 26487</strain>
    </source>
</reference>
<dbReference type="CDD" id="cd02042">
    <property type="entry name" value="ParAB_family"/>
    <property type="match status" value="1"/>
</dbReference>
<dbReference type="GO" id="GO:0006614">
    <property type="term" value="P:SRP-dependent cotranslational protein targeting to membrane"/>
    <property type="evidence" value="ECO:0007669"/>
    <property type="project" value="InterPro"/>
</dbReference>
<accession>A0A7Z0IVL2</accession>
<dbReference type="EMBL" id="JACBZR010000002">
    <property type="protein sequence ID" value="NYI81201.1"/>
    <property type="molecule type" value="Genomic_DNA"/>
</dbReference>
<dbReference type="InterPro" id="IPR000897">
    <property type="entry name" value="SRP54_GTPase_dom"/>
</dbReference>
<dbReference type="AlphaFoldDB" id="A0A7Z0IVL2"/>
<dbReference type="PANTHER" id="PTHR13696:SF96">
    <property type="entry name" value="COBQ_COBB_MIND_PARA NUCLEOTIDE BINDING DOMAIN-CONTAINING PROTEIN"/>
    <property type="match status" value="1"/>
</dbReference>
<feature type="domain" description="SRP54-type proteins GTP-binding" evidence="3">
    <location>
        <begin position="1"/>
        <end position="156"/>
    </location>
</feature>
<sequence>MWIVAIAGQKGGIGKTTTAMNLAAVLQQSARVLLVDVDNQKSAAYWADQAGDNLPFDVADDTDPKNLSHLRRLADYDVVVVDTPGSLDGKDVLSTVLSQVDFAILPSEPAPLAIPPLIRTIKDLVVPAGVDYRVVINKVPPRELQDAEDAAELLKSAGIPHFRNFIKEYKIHKYAPIEGKVVTQYGSNREAVRAAEDFRKVALELMTHWANNPADVTRDSSLKAVN</sequence>
<dbReference type="InterPro" id="IPR050678">
    <property type="entry name" value="DNA_Partitioning_ATPase"/>
</dbReference>
<dbReference type="InterPro" id="IPR002586">
    <property type="entry name" value="CobQ/CobB/MinD/ParA_Nub-bd_dom"/>
</dbReference>
<organism evidence="4 5">
    <name type="scientific">Nocardioides panzhihuensis</name>
    <dbReference type="NCBI Taxonomy" id="860243"/>
    <lineage>
        <taxon>Bacteria</taxon>
        <taxon>Bacillati</taxon>
        <taxon>Actinomycetota</taxon>
        <taxon>Actinomycetes</taxon>
        <taxon>Propionibacteriales</taxon>
        <taxon>Nocardioidaceae</taxon>
        <taxon>Nocardioides</taxon>
    </lineage>
</organism>
<dbReference type="PANTHER" id="PTHR13696">
    <property type="entry name" value="P-LOOP CONTAINING NUCLEOSIDE TRIPHOSPHATE HYDROLASE"/>
    <property type="match status" value="1"/>
</dbReference>
<proteinExistence type="predicted"/>
<dbReference type="Proteomes" id="UP000564496">
    <property type="component" value="Unassembled WGS sequence"/>
</dbReference>
<dbReference type="SUPFAM" id="SSF52540">
    <property type="entry name" value="P-loop containing nucleoside triphosphate hydrolases"/>
    <property type="match status" value="1"/>
</dbReference>
<dbReference type="SMART" id="SM00962">
    <property type="entry name" value="SRP54"/>
    <property type="match status" value="1"/>
</dbReference>
<comment type="caution">
    <text evidence="4">The sequence shown here is derived from an EMBL/GenBank/DDBJ whole genome shotgun (WGS) entry which is preliminary data.</text>
</comment>
<name>A0A7Z0IVL2_9ACTN</name>
<evidence type="ECO:0000313" key="5">
    <source>
        <dbReference type="Proteomes" id="UP000564496"/>
    </source>
</evidence>
<dbReference type="Gene3D" id="3.40.50.300">
    <property type="entry name" value="P-loop containing nucleotide triphosphate hydrolases"/>
    <property type="match status" value="1"/>
</dbReference>
<keyword evidence="5" id="KW-1185">Reference proteome</keyword>
<evidence type="ECO:0000256" key="2">
    <source>
        <dbReference type="ARBA" id="ARBA00023134"/>
    </source>
</evidence>
<dbReference type="InterPro" id="IPR027417">
    <property type="entry name" value="P-loop_NTPase"/>
</dbReference>